<name>A0A4V6NGC4_9FIRM</name>
<gene>
    <name evidence="1" type="ORF">EV210_101203</name>
</gene>
<proteinExistence type="predicted"/>
<dbReference type="SUPFAM" id="SSF88697">
    <property type="entry name" value="PUA domain-like"/>
    <property type="match status" value="1"/>
</dbReference>
<comment type="caution">
    <text evidence="1">The sequence shown here is derived from an EMBL/GenBank/DDBJ whole genome shotgun (WGS) entry which is preliminary data.</text>
</comment>
<sequence length="169" mass="19262">MKAITILQPWASLIARKVKGIETRSWSTKYRGPIAIHAGANWSLARREITYRDPFHSALWPSMTKEELAMNGYGRTQLLPVGAVIAIADLVDCLQVVDRYMGLVSGVITEKVRLLDGRVIFGHELKFGDYTRGRYAWILANVRRIDPAPAKGMQRLWEWPVEKWRVGND</sequence>
<dbReference type="AlphaFoldDB" id="A0A4V6NGC4"/>
<dbReference type="RefSeq" id="WP_132074194.1">
    <property type="nucleotide sequence ID" value="NZ_SLUI01000001.1"/>
</dbReference>
<evidence type="ECO:0000313" key="1">
    <source>
        <dbReference type="EMBL" id="TCL40003.1"/>
    </source>
</evidence>
<dbReference type="OrthoDB" id="359066at2"/>
<dbReference type="InterPro" id="IPR015947">
    <property type="entry name" value="PUA-like_sf"/>
</dbReference>
<accession>A0A4V6NGC4</accession>
<dbReference type="EMBL" id="SLUI01000001">
    <property type="protein sequence ID" value="TCL40003.1"/>
    <property type="molecule type" value="Genomic_DNA"/>
</dbReference>
<organism evidence="1 2">
    <name type="scientific">Anaerospora hongkongensis</name>
    <dbReference type="NCBI Taxonomy" id="244830"/>
    <lineage>
        <taxon>Bacteria</taxon>
        <taxon>Bacillati</taxon>
        <taxon>Bacillota</taxon>
        <taxon>Negativicutes</taxon>
        <taxon>Selenomonadales</taxon>
        <taxon>Sporomusaceae</taxon>
        <taxon>Anaerospora</taxon>
    </lineage>
</organism>
<protein>
    <submittedName>
        <fullName evidence="1">ASCH domain-containing protein</fullName>
    </submittedName>
</protein>
<dbReference type="Proteomes" id="UP000295063">
    <property type="component" value="Unassembled WGS sequence"/>
</dbReference>
<reference evidence="1 2" key="1">
    <citation type="submission" date="2019-03" db="EMBL/GenBank/DDBJ databases">
        <title>Genomic Encyclopedia of Type Strains, Phase IV (KMG-IV): sequencing the most valuable type-strain genomes for metagenomic binning, comparative biology and taxonomic classification.</title>
        <authorList>
            <person name="Goeker M."/>
        </authorList>
    </citation>
    <scope>NUCLEOTIDE SEQUENCE [LARGE SCALE GENOMIC DNA]</scope>
    <source>
        <strain evidence="1 2">DSM 15969</strain>
    </source>
</reference>
<dbReference type="Gene3D" id="2.30.130.30">
    <property type="entry name" value="Hypothetical protein"/>
    <property type="match status" value="1"/>
</dbReference>
<keyword evidence="2" id="KW-1185">Reference proteome</keyword>
<evidence type="ECO:0000313" key="2">
    <source>
        <dbReference type="Proteomes" id="UP000295063"/>
    </source>
</evidence>
<dbReference type="CDD" id="cd06554">
    <property type="entry name" value="ASCH_ASC-1_like"/>
    <property type="match status" value="1"/>
</dbReference>